<organism evidence="5 6">
    <name type="scientific">Ceratopteris richardii</name>
    <name type="common">Triangle waterfern</name>
    <dbReference type="NCBI Taxonomy" id="49495"/>
    <lineage>
        <taxon>Eukaryota</taxon>
        <taxon>Viridiplantae</taxon>
        <taxon>Streptophyta</taxon>
        <taxon>Embryophyta</taxon>
        <taxon>Tracheophyta</taxon>
        <taxon>Polypodiopsida</taxon>
        <taxon>Polypodiidae</taxon>
        <taxon>Polypodiales</taxon>
        <taxon>Pteridineae</taxon>
        <taxon>Pteridaceae</taxon>
        <taxon>Parkerioideae</taxon>
        <taxon>Ceratopteris</taxon>
    </lineage>
</organism>
<comment type="caution">
    <text evidence="5">The sequence shown here is derived from an EMBL/GenBank/DDBJ whole genome shotgun (WGS) entry which is preliminary data.</text>
</comment>
<dbReference type="AlphaFoldDB" id="A0A8T2QTH6"/>
<keyword evidence="4" id="KW-1015">Disulfide bond</keyword>
<dbReference type="PANTHER" id="PTHR33136:SF6">
    <property type="entry name" value="PROTEIN RALF-LIKE 34"/>
    <property type="match status" value="1"/>
</dbReference>
<keyword evidence="3" id="KW-0732">Signal</keyword>
<proteinExistence type="inferred from homology"/>
<dbReference type="GO" id="GO:0009506">
    <property type="term" value="C:plasmodesma"/>
    <property type="evidence" value="ECO:0007669"/>
    <property type="project" value="TreeGrafter"/>
</dbReference>
<evidence type="ECO:0000313" key="5">
    <source>
        <dbReference type="EMBL" id="KAH7286671.1"/>
    </source>
</evidence>
<dbReference type="EMBL" id="CM035437">
    <property type="protein sequence ID" value="KAH7286671.1"/>
    <property type="molecule type" value="Genomic_DNA"/>
</dbReference>
<dbReference type="OrthoDB" id="1931174at2759"/>
<evidence type="ECO:0000256" key="3">
    <source>
        <dbReference type="ARBA" id="ARBA00022729"/>
    </source>
</evidence>
<comment type="similarity">
    <text evidence="1">Belongs to the plant rapid alkalinization factor (RALF) family.</text>
</comment>
<accession>A0A8T2QTH6</accession>
<dbReference type="PANTHER" id="PTHR33136">
    <property type="entry name" value="RAPID ALKALINIZATION FACTOR-LIKE"/>
    <property type="match status" value="1"/>
</dbReference>
<keyword evidence="6" id="KW-1185">Reference proteome</keyword>
<dbReference type="GO" id="GO:0005179">
    <property type="term" value="F:hormone activity"/>
    <property type="evidence" value="ECO:0007669"/>
    <property type="project" value="UniProtKB-KW"/>
</dbReference>
<dbReference type="Proteomes" id="UP000825935">
    <property type="component" value="Chromosome 32"/>
</dbReference>
<keyword evidence="2" id="KW-0372">Hormone</keyword>
<evidence type="ECO:0000256" key="1">
    <source>
        <dbReference type="ARBA" id="ARBA00009178"/>
    </source>
</evidence>
<dbReference type="Pfam" id="PF05498">
    <property type="entry name" value="RALF"/>
    <property type="match status" value="1"/>
</dbReference>
<dbReference type="GO" id="GO:0019722">
    <property type="term" value="P:calcium-mediated signaling"/>
    <property type="evidence" value="ECO:0007669"/>
    <property type="project" value="TreeGrafter"/>
</dbReference>
<gene>
    <name evidence="5" type="ORF">KP509_32G017300</name>
</gene>
<evidence type="ECO:0000256" key="2">
    <source>
        <dbReference type="ARBA" id="ARBA00022702"/>
    </source>
</evidence>
<evidence type="ECO:0000313" key="6">
    <source>
        <dbReference type="Proteomes" id="UP000825935"/>
    </source>
</evidence>
<dbReference type="InterPro" id="IPR008801">
    <property type="entry name" value="RALF"/>
</dbReference>
<name>A0A8T2QTH6_CERRI</name>
<evidence type="ECO:0000256" key="4">
    <source>
        <dbReference type="ARBA" id="ARBA00023157"/>
    </source>
</evidence>
<protein>
    <submittedName>
        <fullName evidence="5">Uncharacterized protein</fullName>
    </submittedName>
</protein>
<reference evidence="5" key="1">
    <citation type="submission" date="2021-08" db="EMBL/GenBank/DDBJ databases">
        <title>WGS assembly of Ceratopteris richardii.</title>
        <authorList>
            <person name="Marchant D.B."/>
            <person name="Chen G."/>
            <person name="Jenkins J."/>
            <person name="Shu S."/>
            <person name="Leebens-Mack J."/>
            <person name="Grimwood J."/>
            <person name="Schmutz J."/>
            <person name="Soltis P."/>
            <person name="Soltis D."/>
            <person name="Chen Z.-H."/>
        </authorList>
    </citation>
    <scope>NUCLEOTIDE SEQUENCE</scope>
    <source>
        <strain evidence="5">Whitten #5841</strain>
        <tissue evidence="5">Leaf</tissue>
    </source>
</reference>
<sequence length="143" mass="15517">MRRKKKGYSRVGGARGNGMRTSKALILLVVAALAPAAFFPIRGSALCSGYPGMQTDIAGKACDEKRSLMNDAWWWETSSSISSSLLYQNHIGYRALQPDNTPCPRQGAGLSYYNPSCFNPSPGPVNPYTRGCSTITRCSRDTS</sequence>